<evidence type="ECO:0000313" key="5">
    <source>
        <dbReference type="Proteomes" id="UP000886879"/>
    </source>
</evidence>
<dbReference type="Proteomes" id="UP000886879">
    <property type="component" value="Unassembled WGS sequence"/>
</dbReference>
<sequence length="250" mass="27251">MRKAFDQVHASQELKARTRTQVLQAMEAQRKPARAVWKPVCALAACLLVVVLGLGGYHLYFTPTSVISIDINPSLEVDVNRLGRVIALHGYNEDGEEFAASLDVLHQNYQQAVDEILNSDTIVDCLNEGGFLSVSVVELRGSQGEEITQYVSGCTSGHHNISCSTISSEEAHEAHHMGLSYGKYQIYAQIAAYDPDFTPEEANEMTMRELRDLLASLQAENPDITPPSVDETGSGCGNGNGHKHGNGNHE</sequence>
<accession>A0A9D0YT27</accession>
<proteinExistence type="predicted"/>
<keyword evidence="2" id="KW-0812">Transmembrane</keyword>
<dbReference type="AlphaFoldDB" id="A0A9D0YT27"/>
<dbReference type="InterPro" id="IPR055431">
    <property type="entry name" value="RsgI_M"/>
</dbReference>
<feature type="transmembrane region" description="Helical" evidence="2">
    <location>
        <begin position="40"/>
        <end position="60"/>
    </location>
</feature>
<dbReference type="EMBL" id="DVFO01000070">
    <property type="protein sequence ID" value="HIQ61315.1"/>
    <property type="molecule type" value="Genomic_DNA"/>
</dbReference>
<name>A0A9D0YT27_9FIRM</name>
<dbReference type="Pfam" id="PF23750">
    <property type="entry name" value="RsgI_M"/>
    <property type="match status" value="1"/>
</dbReference>
<feature type="domain" description="Anti-sigma factor RsgI-like middle" evidence="3">
    <location>
        <begin position="65"/>
        <end position="188"/>
    </location>
</feature>
<evidence type="ECO:0000259" key="3">
    <source>
        <dbReference type="Pfam" id="PF23750"/>
    </source>
</evidence>
<reference evidence="4" key="2">
    <citation type="journal article" date="2021" name="PeerJ">
        <title>Extensive microbial diversity within the chicken gut microbiome revealed by metagenomics and culture.</title>
        <authorList>
            <person name="Gilroy R."/>
            <person name="Ravi A."/>
            <person name="Getino M."/>
            <person name="Pursley I."/>
            <person name="Horton D.L."/>
            <person name="Alikhan N.F."/>
            <person name="Baker D."/>
            <person name="Gharbi K."/>
            <person name="Hall N."/>
            <person name="Watson M."/>
            <person name="Adriaenssens E.M."/>
            <person name="Foster-Nyarko E."/>
            <person name="Jarju S."/>
            <person name="Secka A."/>
            <person name="Antonio M."/>
            <person name="Oren A."/>
            <person name="Chaudhuri R.R."/>
            <person name="La Ragione R."/>
            <person name="Hildebrand F."/>
            <person name="Pallen M.J."/>
        </authorList>
    </citation>
    <scope>NUCLEOTIDE SEQUENCE</scope>
    <source>
        <strain evidence="4">ChiGjej2B2-12916</strain>
    </source>
</reference>
<protein>
    <recommendedName>
        <fullName evidence="3">Anti-sigma factor RsgI-like middle domain-containing protein</fullName>
    </recommendedName>
</protein>
<keyword evidence="2" id="KW-1133">Transmembrane helix</keyword>
<evidence type="ECO:0000256" key="2">
    <source>
        <dbReference type="SAM" id="Phobius"/>
    </source>
</evidence>
<evidence type="ECO:0000313" key="4">
    <source>
        <dbReference type="EMBL" id="HIQ61315.1"/>
    </source>
</evidence>
<evidence type="ECO:0000256" key="1">
    <source>
        <dbReference type="SAM" id="MobiDB-lite"/>
    </source>
</evidence>
<reference evidence="4" key="1">
    <citation type="submission" date="2020-10" db="EMBL/GenBank/DDBJ databases">
        <authorList>
            <person name="Gilroy R."/>
        </authorList>
    </citation>
    <scope>NUCLEOTIDE SEQUENCE</scope>
    <source>
        <strain evidence="4">ChiGjej2B2-12916</strain>
    </source>
</reference>
<organism evidence="4 5">
    <name type="scientific">Candidatus Enterenecus faecium</name>
    <dbReference type="NCBI Taxonomy" id="2840780"/>
    <lineage>
        <taxon>Bacteria</taxon>
        <taxon>Bacillati</taxon>
        <taxon>Bacillota</taxon>
        <taxon>Clostridia</taxon>
        <taxon>Eubacteriales</taxon>
        <taxon>Candidatus Enterenecus</taxon>
    </lineage>
</organism>
<feature type="compositionally biased region" description="Basic residues" evidence="1">
    <location>
        <begin position="241"/>
        <end position="250"/>
    </location>
</feature>
<comment type="caution">
    <text evidence="4">The sequence shown here is derived from an EMBL/GenBank/DDBJ whole genome shotgun (WGS) entry which is preliminary data.</text>
</comment>
<gene>
    <name evidence="4" type="ORF">IAD31_06940</name>
</gene>
<keyword evidence="2" id="KW-0472">Membrane</keyword>
<feature type="region of interest" description="Disordered" evidence="1">
    <location>
        <begin position="221"/>
        <end position="250"/>
    </location>
</feature>